<evidence type="ECO:0000313" key="4">
    <source>
        <dbReference type="Proteomes" id="UP001201549"/>
    </source>
</evidence>
<comment type="caution">
    <text evidence="3">The sequence shown here is derived from an EMBL/GenBank/DDBJ whole genome shotgun (WGS) entry which is preliminary data.</text>
</comment>
<sequence>MRYYWLAAVLWFGVAITPTAHSEDEVTTGVDPATEPPVCSRVGLLWQQDGNIGMGPLYLGMPLQQAQAAGQLVPTKSIPPTLCGVGSAKLIMDDGAIEVIFDKQQTIISLKSRMVDESCSVAQQLTEAGQIFTDMQPMSLPFTPDSANGKAAYFRIGTPPQAWLMLTPEATQLDNGSCANPADTNKAPAGALE</sequence>
<keyword evidence="2" id="KW-0732">Signal</keyword>
<dbReference type="EMBL" id="JAKOGG010000016">
    <property type="protein sequence ID" value="MCS4558137.1"/>
    <property type="molecule type" value="Genomic_DNA"/>
</dbReference>
<evidence type="ECO:0000256" key="1">
    <source>
        <dbReference type="SAM" id="MobiDB-lite"/>
    </source>
</evidence>
<proteinExistence type="predicted"/>
<accession>A0ABT2FQB9</accession>
<dbReference type="RefSeq" id="WP_238897849.1">
    <property type="nucleotide sequence ID" value="NZ_JAKOGG010000016.1"/>
</dbReference>
<reference evidence="3 4" key="1">
    <citation type="submission" date="2022-02" db="EMBL/GenBank/DDBJ databases">
        <authorList>
            <person name="Zhuang L."/>
        </authorList>
    </citation>
    <scope>NUCLEOTIDE SEQUENCE [LARGE SCALE GENOMIC DNA]</scope>
    <source>
        <strain evidence="3 4">C32</strain>
    </source>
</reference>
<name>A0ABT2FQB9_9GAMM</name>
<reference evidence="4" key="2">
    <citation type="submission" date="2023-07" db="EMBL/GenBank/DDBJ databases">
        <title>Shewanella mangrovi sp. nov., an acetaldehyde- degrading bacterium isolated from mangrove sediment.</title>
        <authorList>
            <person name="Liu Y."/>
        </authorList>
    </citation>
    <scope>NUCLEOTIDE SEQUENCE [LARGE SCALE GENOMIC DNA]</scope>
    <source>
        <strain evidence="4">C32</strain>
    </source>
</reference>
<evidence type="ECO:0000313" key="3">
    <source>
        <dbReference type="EMBL" id="MCS4558137.1"/>
    </source>
</evidence>
<gene>
    <name evidence="3" type="ORF">L9G74_16995</name>
</gene>
<dbReference type="Proteomes" id="UP001201549">
    <property type="component" value="Unassembled WGS sequence"/>
</dbReference>
<evidence type="ECO:0000256" key="2">
    <source>
        <dbReference type="SAM" id="SignalP"/>
    </source>
</evidence>
<keyword evidence="4" id="KW-1185">Reference proteome</keyword>
<feature type="region of interest" description="Disordered" evidence="1">
    <location>
        <begin position="174"/>
        <end position="193"/>
    </location>
</feature>
<protein>
    <submittedName>
        <fullName evidence="3">Uncharacterized protein</fullName>
    </submittedName>
</protein>
<organism evidence="3 4">
    <name type="scientific">Shewanella electrica</name>
    <dbReference type="NCBI Taxonomy" id="515560"/>
    <lineage>
        <taxon>Bacteria</taxon>
        <taxon>Pseudomonadati</taxon>
        <taxon>Pseudomonadota</taxon>
        <taxon>Gammaproteobacteria</taxon>
        <taxon>Alteromonadales</taxon>
        <taxon>Shewanellaceae</taxon>
        <taxon>Shewanella</taxon>
    </lineage>
</organism>
<feature type="chain" id="PRO_5046506675" evidence="2">
    <location>
        <begin position="23"/>
        <end position="193"/>
    </location>
</feature>
<feature type="signal peptide" evidence="2">
    <location>
        <begin position="1"/>
        <end position="22"/>
    </location>
</feature>